<reference evidence="1" key="2">
    <citation type="submission" date="2023-05" db="EMBL/GenBank/DDBJ databases">
        <authorList>
            <person name="Schelkunov M.I."/>
        </authorList>
    </citation>
    <scope>NUCLEOTIDE SEQUENCE</scope>
    <source>
        <strain evidence="1">Hsosn_3</strain>
        <tissue evidence="1">Leaf</tissue>
    </source>
</reference>
<comment type="caution">
    <text evidence="1">The sequence shown here is derived from an EMBL/GenBank/DDBJ whole genome shotgun (WGS) entry which is preliminary data.</text>
</comment>
<dbReference type="EMBL" id="JAUIZM010000009">
    <property type="protein sequence ID" value="KAK1364429.1"/>
    <property type="molecule type" value="Genomic_DNA"/>
</dbReference>
<dbReference type="Proteomes" id="UP001237642">
    <property type="component" value="Unassembled WGS sequence"/>
</dbReference>
<sequence length="128" mass="14664">MRGEKDLQKLVSVHFMSKQLEVYLINTRPAMLFFIFNDESIGVLVVHDLMGEEFVLQLINSLQLVAVIANSYTKLSVRILGQPWEFLLHLDPVMASSGSLLIDNETETELVEDVDRNKSHMPFQDIQM</sequence>
<accession>A0AAD8M9D0</accession>
<reference evidence="1" key="1">
    <citation type="submission" date="2023-02" db="EMBL/GenBank/DDBJ databases">
        <title>Genome of toxic invasive species Heracleum sosnowskyi carries increased number of genes despite the absence of recent whole-genome duplications.</title>
        <authorList>
            <person name="Schelkunov M."/>
            <person name="Shtratnikova V."/>
            <person name="Makarenko M."/>
            <person name="Klepikova A."/>
            <person name="Omelchenko D."/>
            <person name="Novikova G."/>
            <person name="Obukhova E."/>
            <person name="Bogdanov V."/>
            <person name="Penin A."/>
            <person name="Logacheva M."/>
        </authorList>
    </citation>
    <scope>NUCLEOTIDE SEQUENCE</scope>
    <source>
        <strain evidence="1">Hsosn_3</strain>
        <tissue evidence="1">Leaf</tissue>
    </source>
</reference>
<evidence type="ECO:0000313" key="2">
    <source>
        <dbReference type="Proteomes" id="UP001237642"/>
    </source>
</evidence>
<name>A0AAD8M9D0_9APIA</name>
<keyword evidence="2" id="KW-1185">Reference proteome</keyword>
<dbReference type="Gene3D" id="3.30.9.10">
    <property type="entry name" value="D-Amino Acid Oxidase, subunit A, domain 2"/>
    <property type="match status" value="1"/>
</dbReference>
<evidence type="ECO:0000313" key="1">
    <source>
        <dbReference type="EMBL" id="KAK1364429.1"/>
    </source>
</evidence>
<dbReference type="AlphaFoldDB" id="A0AAD8M9D0"/>
<gene>
    <name evidence="1" type="ORF">POM88_039990</name>
</gene>
<protein>
    <submittedName>
        <fullName evidence="1">Uncharacterized protein</fullName>
    </submittedName>
</protein>
<proteinExistence type="predicted"/>
<organism evidence="1 2">
    <name type="scientific">Heracleum sosnowskyi</name>
    <dbReference type="NCBI Taxonomy" id="360622"/>
    <lineage>
        <taxon>Eukaryota</taxon>
        <taxon>Viridiplantae</taxon>
        <taxon>Streptophyta</taxon>
        <taxon>Embryophyta</taxon>
        <taxon>Tracheophyta</taxon>
        <taxon>Spermatophyta</taxon>
        <taxon>Magnoliopsida</taxon>
        <taxon>eudicotyledons</taxon>
        <taxon>Gunneridae</taxon>
        <taxon>Pentapetalae</taxon>
        <taxon>asterids</taxon>
        <taxon>campanulids</taxon>
        <taxon>Apiales</taxon>
        <taxon>Apiaceae</taxon>
        <taxon>Apioideae</taxon>
        <taxon>apioid superclade</taxon>
        <taxon>Tordylieae</taxon>
        <taxon>Tordyliinae</taxon>
        <taxon>Heracleum</taxon>
    </lineage>
</organism>